<proteinExistence type="predicted"/>
<evidence type="ECO:0008006" key="3">
    <source>
        <dbReference type="Google" id="ProtNLM"/>
    </source>
</evidence>
<dbReference type="RefSeq" id="WP_259543283.1">
    <property type="nucleotide sequence ID" value="NZ_JANLCJ010000338.1"/>
</dbReference>
<organism evidence="1 2">
    <name type="scientific">Herbiconiux daphne</name>
    <dbReference type="NCBI Taxonomy" id="2970914"/>
    <lineage>
        <taxon>Bacteria</taxon>
        <taxon>Bacillati</taxon>
        <taxon>Actinomycetota</taxon>
        <taxon>Actinomycetes</taxon>
        <taxon>Micrococcales</taxon>
        <taxon>Microbacteriaceae</taxon>
        <taxon>Herbiconiux</taxon>
    </lineage>
</organism>
<accession>A0ABT2HAK7</accession>
<reference evidence="1" key="1">
    <citation type="submission" date="2022-08" db="EMBL/GenBank/DDBJ databases">
        <authorList>
            <person name="Deng Y."/>
            <person name="Han X.-F."/>
            <person name="Zhang Y.-Q."/>
        </authorList>
    </citation>
    <scope>NUCLEOTIDE SEQUENCE</scope>
    <source>
        <strain evidence="1">CPCC 203386</strain>
    </source>
</reference>
<evidence type="ECO:0000313" key="1">
    <source>
        <dbReference type="EMBL" id="MCS5737005.1"/>
    </source>
</evidence>
<dbReference type="EMBL" id="JANLCJ010000338">
    <property type="protein sequence ID" value="MCS5737005.1"/>
    <property type="molecule type" value="Genomic_DNA"/>
</dbReference>
<evidence type="ECO:0000313" key="2">
    <source>
        <dbReference type="Proteomes" id="UP001165586"/>
    </source>
</evidence>
<comment type="caution">
    <text evidence="1">The sequence shown here is derived from an EMBL/GenBank/DDBJ whole genome shotgun (WGS) entry which is preliminary data.</text>
</comment>
<dbReference type="Proteomes" id="UP001165586">
    <property type="component" value="Unassembled WGS sequence"/>
</dbReference>
<name>A0ABT2HAK7_9MICO</name>
<protein>
    <recommendedName>
        <fullName evidence="3">BIG2 domain-containing protein</fullName>
    </recommendedName>
</protein>
<keyword evidence="2" id="KW-1185">Reference proteome</keyword>
<sequence>IIATPTALTLSVATDAANGKTVAFTPDPAGAALGTLTIKTQPTAAQATATIAGTTLTVKPVAAGPATSVVVTNGTKDVTVAVTVTQ</sequence>
<gene>
    <name evidence="1" type="ORF">N1032_25085</name>
</gene>
<feature type="non-terminal residue" evidence="1">
    <location>
        <position position="1"/>
    </location>
</feature>